<feature type="compositionally biased region" description="Low complexity" evidence="1">
    <location>
        <begin position="55"/>
        <end position="78"/>
    </location>
</feature>
<protein>
    <submittedName>
        <fullName evidence="2">Uncharacterized protein</fullName>
    </submittedName>
</protein>
<keyword evidence="3" id="KW-1185">Reference proteome</keyword>
<proteinExistence type="predicted"/>
<dbReference type="EMBL" id="AP028918">
    <property type="protein sequence ID" value="BES98924.1"/>
    <property type="molecule type" value="Genomic_DNA"/>
</dbReference>
<dbReference type="Proteomes" id="UP001307889">
    <property type="component" value="Chromosome 10"/>
</dbReference>
<evidence type="ECO:0000313" key="2">
    <source>
        <dbReference type="EMBL" id="BES98924.1"/>
    </source>
</evidence>
<reference evidence="2 3" key="1">
    <citation type="submission" date="2023-09" db="EMBL/GenBank/DDBJ databases">
        <title>Nesidiocoris tenuis whole genome shotgun sequence.</title>
        <authorList>
            <person name="Shibata T."/>
            <person name="Shimoda M."/>
            <person name="Kobayashi T."/>
            <person name="Uehara T."/>
        </authorList>
    </citation>
    <scope>NUCLEOTIDE SEQUENCE [LARGE SCALE GENOMIC DNA]</scope>
    <source>
        <strain evidence="2 3">Japan</strain>
    </source>
</reference>
<accession>A0ABN7B5R6</accession>
<sequence length="93" mass="10358">MGSPEPHDPATPPFLPPPARPSWPLALARRGPYGRLARTLTAYYYHCRALTTTPPNASLTAPASTTTAHPPLPLLHRTTQVRGPRRCRIMRRR</sequence>
<feature type="compositionally biased region" description="Pro residues" evidence="1">
    <location>
        <begin position="9"/>
        <end position="21"/>
    </location>
</feature>
<gene>
    <name evidence="2" type="ORF">NTJ_11741</name>
</gene>
<evidence type="ECO:0000313" key="3">
    <source>
        <dbReference type="Proteomes" id="UP001307889"/>
    </source>
</evidence>
<evidence type="ECO:0000256" key="1">
    <source>
        <dbReference type="SAM" id="MobiDB-lite"/>
    </source>
</evidence>
<feature type="region of interest" description="Disordered" evidence="1">
    <location>
        <begin position="1"/>
        <end position="22"/>
    </location>
</feature>
<organism evidence="2 3">
    <name type="scientific">Nesidiocoris tenuis</name>
    <dbReference type="NCBI Taxonomy" id="355587"/>
    <lineage>
        <taxon>Eukaryota</taxon>
        <taxon>Metazoa</taxon>
        <taxon>Ecdysozoa</taxon>
        <taxon>Arthropoda</taxon>
        <taxon>Hexapoda</taxon>
        <taxon>Insecta</taxon>
        <taxon>Pterygota</taxon>
        <taxon>Neoptera</taxon>
        <taxon>Paraneoptera</taxon>
        <taxon>Hemiptera</taxon>
        <taxon>Heteroptera</taxon>
        <taxon>Panheteroptera</taxon>
        <taxon>Cimicomorpha</taxon>
        <taxon>Miridae</taxon>
        <taxon>Dicyphina</taxon>
        <taxon>Nesidiocoris</taxon>
    </lineage>
</organism>
<feature type="region of interest" description="Disordered" evidence="1">
    <location>
        <begin position="55"/>
        <end position="83"/>
    </location>
</feature>
<name>A0ABN7B5R6_9HEMI</name>